<comment type="caution">
    <text evidence="7">The sequence shown here is derived from an EMBL/GenBank/DDBJ whole genome shotgun (WGS) entry which is preliminary data.</text>
</comment>
<evidence type="ECO:0000256" key="6">
    <source>
        <dbReference type="SAM" id="Phobius"/>
    </source>
</evidence>
<sequence>MAFKRTGIITVNKCAGTFREHCGQNPIMKKCAKDSFYGLTRTFAAWYHDAFSLAGNIQRINVRLGNLHDSVVTSINLNSVNSRLNQVASFSLAGRKHRCTNSTLFSGLNVRKFSDVSHPANALITSRNVPTLVPCGKKSAFLLHALREVSVICCRMKHSLPKVPPTRMMSVYDIERAITDEEAAKEFVYALKASERKFLYEELARFHGDTSILNNIADEPPTRQQLKIVMLIQMFPFIGFGFLDNFLMIVAGEYIDLTLGAALGISTMAAAAIGNWISDVCGLGSAHYVETTVSRFGLRHPHLSPEQVDMKSTKWASNLGKVIGVTIGCFLGMIPLLFFRNKPNGKKENSEVESKEPSKQHTTS</sequence>
<dbReference type="Pfam" id="PF10507">
    <property type="entry name" value="TMEM65"/>
    <property type="match status" value="1"/>
</dbReference>
<dbReference type="AlphaFoldDB" id="A0A8S3YP81"/>
<dbReference type="GO" id="GO:0005739">
    <property type="term" value="C:mitochondrion"/>
    <property type="evidence" value="ECO:0007669"/>
    <property type="project" value="TreeGrafter"/>
</dbReference>
<organism evidence="7 8">
    <name type="scientific">Candidula unifasciata</name>
    <dbReference type="NCBI Taxonomy" id="100452"/>
    <lineage>
        <taxon>Eukaryota</taxon>
        <taxon>Metazoa</taxon>
        <taxon>Spiralia</taxon>
        <taxon>Lophotrochozoa</taxon>
        <taxon>Mollusca</taxon>
        <taxon>Gastropoda</taxon>
        <taxon>Heterobranchia</taxon>
        <taxon>Euthyneura</taxon>
        <taxon>Panpulmonata</taxon>
        <taxon>Eupulmonata</taxon>
        <taxon>Stylommatophora</taxon>
        <taxon>Helicina</taxon>
        <taxon>Helicoidea</taxon>
        <taxon>Geomitridae</taxon>
        <taxon>Candidula</taxon>
    </lineage>
</organism>
<protein>
    <recommendedName>
        <fullName evidence="9">Transmembrane protein 65</fullName>
    </recommendedName>
</protein>
<reference evidence="7" key="1">
    <citation type="submission" date="2021-04" db="EMBL/GenBank/DDBJ databases">
        <authorList>
            <consortium name="Molecular Ecology Group"/>
        </authorList>
    </citation>
    <scope>NUCLEOTIDE SEQUENCE</scope>
</reference>
<evidence type="ECO:0000256" key="4">
    <source>
        <dbReference type="ARBA" id="ARBA00023136"/>
    </source>
</evidence>
<accession>A0A8S3YP81</accession>
<name>A0A8S3YP81_9EUPU</name>
<feature type="transmembrane region" description="Helical" evidence="6">
    <location>
        <begin position="257"/>
        <end position="277"/>
    </location>
</feature>
<dbReference type="PANTHER" id="PTHR21706">
    <property type="entry name" value="TRANSMEMBRANE PROTEIN 65"/>
    <property type="match status" value="1"/>
</dbReference>
<proteinExistence type="predicted"/>
<evidence type="ECO:0000256" key="2">
    <source>
        <dbReference type="ARBA" id="ARBA00022692"/>
    </source>
</evidence>
<keyword evidence="2 6" id="KW-0812">Transmembrane</keyword>
<dbReference type="EMBL" id="CAJHNH020000217">
    <property type="protein sequence ID" value="CAG5116146.1"/>
    <property type="molecule type" value="Genomic_DNA"/>
</dbReference>
<comment type="subcellular location">
    <subcellularLocation>
        <location evidence="1">Membrane</location>
        <topology evidence="1">Multi-pass membrane protein</topology>
    </subcellularLocation>
</comment>
<feature type="transmembrane region" description="Helical" evidence="6">
    <location>
        <begin position="319"/>
        <end position="339"/>
    </location>
</feature>
<evidence type="ECO:0000313" key="7">
    <source>
        <dbReference type="EMBL" id="CAG5116146.1"/>
    </source>
</evidence>
<dbReference type="PANTHER" id="PTHR21706:SF15">
    <property type="entry name" value="TRANSMEMBRANE PROTEIN 65"/>
    <property type="match status" value="1"/>
</dbReference>
<keyword evidence="8" id="KW-1185">Reference proteome</keyword>
<evidence type="ECO:0000256" key="5">
    <source>
        <dbReference type="SAM" id="MobiDB-lite"/>
    </source>
</evidence>
<dbReference type="Proteomes" id="UP000678393">
    <property type="component" value="Unassembled WGS sequence"/>
</dbReference>
<keyword evidence="4 6" id="KW-0472">Membrane</keyword>
<dbReference type="InterPro" id="IPR019537">
    <property type="entry name" value="TMEM65"/>
</dbReference>
<dbReference type="OrthoDB" id="430821at2759"/>
<evidence type="ECO:0000313" key="8">
    <source>
        <dbReference type="Proteomes" id="UP000678393"/>
    </source>
</evidence>
<keyword evidence="3 6" id="KW-1133">Transmembrane helix</keyword>
<dbReference type="GO" id="GO:0016020">
    <property type="term" value="C:membrane"/>
    <property type="evidence" value="ECO:0007669"/>
    <property type="project" value="UniProtKB-SubCell"/>
</dbReference>
<gene>
    <name evidence="7" type="ORF">CUNI_LOCUS1704</name>
</gene>
<feature type="transmembrane region" description="Helical" evidence="6">
    <location>
        <begin position="228"/>
        <end position="250"/>
    </location>
</feature>
<evidence type="ECO:0000256" key="1">
    <source>
        <dbReference type="ARBA" id="ARBA00004141"/>
    </source>
</evidence>
<evidence type="ECO:0008006" key="9">
    <source>
        <dbReference type="Google" id="ProtNLM"/>
    </source>
</evidence>
<evidence type="ECO:0000256" key="3">
    <source>
        <dbReference type="ARBA" id="ARBA00022989"/>
    </source>
</evidence>
<feature type="region of interest" description="Disordered" evidence="5">
    <location>
        <begin position="345"/>
        <end position="364"/>
    </location>
</feature>